<feature type="non-terminal residue" evidence="7">
    <location>
        <position position="329"/>
    </location>
</feature>
<comment type="caution">
    <text evidence="7">The sequence shown here is derived from an EMBL/GenBank/DDBJ whole genome shotgun (WGS) entry which is preliminary data.</text>
</comment>
<reference evidence="7 8" key="1">
    <citation type="submission" date="2019-08" db="EMBL/GenBank/DDBJ databases">
        <title>Genomic characterization of a novel candidate phylum (ARYD3) from a high temperature, high salinity tertiary oil reservoir in north central Oklahoma, USA.</title>
        <authorList>
            <person name="Youssef N.H."/>
            <person name="Yadav A."/>
            <person name="Elshahed M.S."/>
        </authorList>
    </citation>
    <scope>NUCLEOTIDE SEQUENCE [LARGE SCALE GENOMIC DNA]</scope>
    <source>
        <strain evidence="7">ARYD1</strain>
    </source>
</reference>
<feature type="transmembrane region" description="Helical" evidence="6">
    <location>
        <begin position="49"/>
        <end position="76"/>
    </location>
</feature>
<keyword evidence="2" id="KW-0813">Transport</keyword>
<keyword evidence="5 6" id="KW-0472">Membrane</keyword>
<dbReference type="PANTHER" id="PTHR28384">
    <property type="entry name" value="PROGRESSIVE ANKYLOSIS PROTEIN HOMOLOG"/>
    <property type="match status" value="1"/>
</dbReference>
<evidence type="ECO:0000256" key="5">
    <source>
        <dbReference type="ARBA" id="ARBA00023136"/>
    </source>
</evidence>
<dbReference type="InterPro" id="IPR009887">
    <property type="entry name" value="ANKH"/>
</dbReference>
<evidence type="ECO:0008006" key="9">
    <source>
        <dbReference type="Google" id="ProtNLM"/>
    </source>
</evidence>
<dbReference type="EMBL" id="VSIV01000064">
    <property type="protein sequence ID" value="TYB34277.1"/>
    <property type="molecule type" value="Genomic_DNA"/>
</dbReference>
<dbReference type="GO" id="GO:0030504">
    <property type="term" value="F:inorganic diphosphate transmembrane transporter activity"/>
    <property type="evidence" value="ECO:0007669"/>
    <property type="project" value="TreeGrafter"/>
</dbReference>
<name>A0A5D0MKS3_FLESI</name>
<feature type="transmembrane region" description="Helical" evidence="6">
    <location>
        <begin position="12"/>
        <end position="29"/>
    </location>
</feature>
<dbReference type="GO" id="GO:0035435">
    <property type="term" value="P:phosphate ion transmembrane transport"/>
    <property type="evidence" value="ECO:0007669"/>
    <property type="project" value="InterPro"/>
</dbReference>
<dbReference type="AlphaFoldDB" id="A0A5D0MKS3"/>
<dbReference type="PANTHER" id="PTHR28384:SF1">
    <property type="entry name" value="PROGRESSIVE ANKYLOSIS PROTEIN HOMOLOG"/>
    <property type="match status" value="1"/>
</dbReference>
<evidence type="ECO:0000313" key="8">
    <source>
        <dbReference type="Proteomes" id="UP000323337"/>
    </source>
</evidence>
<comment type="subcellular location">
    <subcellularLocation>
        <location evidence="1">Membrane</location>
        <topology evidence="1">Multi-pass membrane protein</topology>
    </subcellularLocation>
</comment>
<dbReference type="GO" id="GO:0005315">
    <property type="term" value="F:phosphate transmembrane transporter activity"/>
    <property type="evidence" value="ECO:0007669"/>
    <property type="project" value="InterPro"/>
</dbReference>
<accession>A0A5D0MKS3</accession>
<organism evidence="7 8">
    <name type="scientific">Flexistipes sinusarabici</name>
    <dbReference type="NCBI Taxonomy" id="2352"/>
    <lineage>
        <taxon>Bacteria</taxon>
        <taxon>Pseudomonadati</taxon>
        <taxon>Deferribacterota</taxon>
        <taxon>Deferribacteres</taxon>
        <taxon>Deferribacterales</taxon>
        <taxon>Flexistipitaceae</taxon>
        <taxon>Flexistipes</taxon>
    </lineage>
</organism>
<evidence type="ECO:0000256" key="4">
    <source>
        <dbReference type="ARBA" id="ARBA00022989"/>
    </source>
</evidence>
<feature type="transmembrane region" description="Helical" evidence="6">
    <location>
        <begin position="159"/>
        <end position="181"/>
    </location>
</feature>
<evidence type="ECO:0000256" key="2">
    <source>
        <dbReference type="ARBA" id="ARBA00022448"/>
    </source>
</evidence>
<feature type="transmembrane region" description="Helical" evidence="6">
    <location>
        <begin position="88"/>
        <end position="109"/>
    </location>
</feature>
<protein>
    <recommendedName>
        <fullName evidence="9">MATE family efflux transporter</fullName>
    </recommendedName>
</protein>
<evidence type="ECO:0000256" key="3">
    <source>
        <dbReference type="ARBA" id="ARBA00022692"/>
    </source>
</evidence>
<evidence type="ECO:0000256" key="1">
    <source>
        <dbReference type="ARBA" id="ARBA00004141"/>
    </source>
</evidence>
<dbReference type="RefSeq" id="WP_303700362.1">
    <property type="nucleotide sequence ID" value="NZ_VSIV01000064.1"/>
</dbReference>
<feature type="transmembrane region" description="Helical" evidence="6">
    <location>
        <begin position="129"/>
        <end position="147"/>
    </location>
</feature>
<feature type="transmembrane region" description="Helical" evidence="6">
    <location>
        <begin position="235"/>
        <end position="258"/>
    </location>
</feature>
<gene>
    <name evidence="7" type="ORF">FXF49_02630</name>
</gene>
<keyword evidence="3 6" id="KW-0812">Transmembrane</keyword>
<keyword evidence="4 6" id="KW-1133">Transmembrane helix</keyword>
<feature type="transmembrane region" description="Helical" evidence="6">
    <location>
        <begin position="187"/>
        <end position="209"/>
    </location>
</feature>
<evidence type="ECO:0000313" key="7">
    <source>
        <dbReference type="EMBL" id="TYB34277.1"/>
    </source>
</evidence>
<feature type="transmembrane region" description="Helical" evidence="6">
    <location>
        <begin position="308"/>
        <end position="326"/>
    </location>
</feature>
<sequence>MSQTQTELKYSRIFVFWYPLALTWIMMSIEGPFLAAVIARMGEVKLNLAAYGIAYSFGLVVEAPIIMLMSASTTLVKNEFTYSKLKNFSFYINLFVTLFIVILIIPPVFDFVAYKILQIPEKIAEITHLATIFLIPWPAAIGFRRFYQGILIRSGLTRVVAYTTVFRLVFMGITAITLFNITNLKGAYVGTIALSTGVIAEALAAYFLAQSSISEIKLNDNTMDNDLTYAKITKFYIPLALTPFIALSAQPIVTLFLAKSVRPIDSLAVMPVVHSLTFIFRSMGLSYQEVAITFLNENAKAYYKKIRNFAFMIAFGSTSAVFLLTATPL</sequence>
<dbReference type="GO" id="GO:0005886">
    <property type="term" value="C:plasma membrane"/>
    <property type="evidence" value="ECO:0007669"/>
    <property type="project" value="TreeGrafter"/>
</dbReference>
<evidence type="ECO:0000256" key="6">
    <source>
        <dbReference type="SAM" id="Phobius"/>
    </source>
</evidence>
<dbReference type="Proteomes" id="UP000323337">
    <property type="component" value="Unassembled WGS sequence"/>
</dbReference>
<proteinExistence type="predicted"/>